<gene>
    <name evidence="2" type="ORF">M9458_037170</name>
</gene>
<dbReference type="InterPro" id="IPR036734">
    <property type="entry name" value="Neur_chan_lig-bd_sf"/>
</dbReference>
<accession>A0ABD0P7I1</accession>
<organism evidence="2 3">
    <name type="scientific">Cirrhinus mrigala</name>
    <name type="common">Mrigala</name>
    <dbReference type="NCBI Taxonomy" id="683832"/>
    <lineage>
        <taxon>Eukaryota</taxon>
        <taxon>Metazoa</taxon>
        <taxon>Chordata</taxon>
        <taxon>Craniata</taxon>
        <taxon>Vertebrata</taxon>
        <taxon>Euteleostomi</taxon>
        <taxon>Actinopterygii</taxon>
        <taxon>Neopterygii</taxon>
        <taxon>Teleostei</taxon>
        <taxon>Ostariophysi</taxon>
        <taxon>Cypriniformes</taxon>
        <taxon>Cyprinidae</taxon>
        <taxon>Labeoninae</taxon>
        <taxon>Labeonini</taxon>
        <taxon>Cirrhinus</taxon>
    </lineage>
</organism>
<feature type="non-terminal residue" evidence="2">
    <location>
        <position position="50"/>
    </location>
</feature>
<evidence type="ECO:0000259" key="1">
    <source>
        <dbReference type="Pfam" id="PF02931"/>
    </source>
</evidence>
<dbReference type="Gene3D" id="2.70.170.10">
    <property type="entry name" value="Neurotransmitter-gated ion-channel ligand-binding domain"/>
    <property type="match status" value="1"/>
</dbReference>
<protein>
    <recommendedName>
        <fullName evidence="1">Neurotransmitter-gated ion-channel ligand-binding domain-containing protein</fullName>
    </recommendedName>
</protein>
<name>A0ABD0P7I1_CIRMR</name>
<evidence type="ECO:0000313" key="3">
    <source>
        <dbReference type="Proteomes" id="UP001529510"/>
    </source>
</evidence>
<reference evidence="2 3" key="1">
    <citation type="submission" date="2024-05" db="EMBL/GenBank/DDBJ databases">
        <title>Genome sequencing and assembly of Indian major carp, Cirrhinus mrigala (Hamilton, 1822).</title>
        <authorList>
            <person name="Mohindra V."/>
            <person name="Chowdhury L.M."/>
            <person name="Lal K."/>
            <person name="Jena J.K."/>
        </authorList>
    </citation>
    <scope>NUCLEOTIDE SEQUENCE [LARGE SCALE GENOMIC DNA]</scope>
    <source>
        <strain evidence="2">CM1030</strain>
        <tissue evidence="2">Blood</tissue>
    </source>
</reference>
<proteinExistence type="predicted"/>
<dbReference type="AlphaFoldDB" id="A0ABD0P7I1"/>
<feature type="domain" description="Neurotransmitter-gated ion-channel ligand-binding" evidence="1">
    <location>
        <begin position="11"/>
        <end position="50"/>
    </location>
</feature>
<dbReference type="SUPFAM" id="SSF63712">
    <property type="entry name" value="Nicotinic receptor ligand binding domain-like"/>
    <property type="match status" value="1"/>
</dbReference>
<sequence>PPVLSSYAKTEDKLFKHLFSSYQKWVRPVEDLNGTVQVKFGLAISQLVDV</sequence>
<dbReference type="InterPro" id="IPR006202">
    <property type="entry name" value="Neur_chan_lig-bd"/>
</dbReference>
<dbReference type="Proteomes" id="UP001529510">
    <property type="component" value="Unassembled WGS sequence"/>
</dbReference>
<comment type="caution">
    <text evidence="2">The sequence shown here is derived from an EMBL/GenBank/DDBJ whole genome shotgun (WGS) entry which is preliminary data.</text>
</comment>
<keyword evidence="3" id="KW-1185">Reference proteome</keyword>
<dbReference type="Pfam" id="PF02931">
    <property type="entry name" value="Neur_chan_LBD"/>
    <property type="match status" value="1"/>
</dbReference>
<dbReference type="EMBL" id="JAMKFB020000018">
    <property type="protein sequence ID" value="KAL0168948.1"/>
    <property type="molecule type" value="Genomic_DNA"/>
</dbReference>
<feature type="non-terminal residue" evidence="2">
    <location>
        <position position="1"/>
    </location>
</feature>
<evidence type="ECO:0000313" key="2">
    <source>
        <dbReference type="EMBL" id="KAL0168948.1"/>
    </source>
</evidence>